<name>A0A926NTB2_9SPHI</name>
<dbReference type="Gene3D" id="1.20.1440.60">
    <property type="entry name" value="23S rRNA-intervening sequence"/>
    <property type="match status" value="1"/>
</dbReference>
<dbReference type="CDD" id="cd16377">
    <property type="entry name" value="23S_rRNA_IVP_like"/>
    <property type="match status" value="1"/>
</dbReference>
<dbReference type="PANTHER" id="PTHR38471">
    <property type="entry name" value="FOUR HELIX BUNDLE PROTEIN"/>
    <property type="match status" value="1"/>
</dbReference>
<keyword evidence="2" id="KW-1185">Reference proteome</keyword>
<evidence type="ECO:0000313" key="1">
    <source>
        <dbReference type="EMBL" id="MBD1394908.1"/>
    </source>
</evidence>
<proteinExistence type="predicted"/>
<comment type="caution">
    <text evidence="1">The sequence shown here is derived from an EMBL/GenBank/DDBJ whole genome shotgun (WGS) entry which is preliminary data.</text>
</comment>
<dbReference type="PANTHER" id="PTHR38471:SF2">
    <property type="entry name" value="FOUR HELIX BUNDLE PROTEIN"/>
    <property type="match status" value="1"/>
</dbReference>
<dbReference type="SUPFAM" id="SSF158446">
    <property type="entry name" value="IVS-encoded protein-like"/>
    <property type="match status" value="1"/>
</dbReference>
<dbReference type="InterPro" id="IPR012657">
    <property type="entry name" value="23S_rRNA-intervening_sequence"/>
</dbReference>
<dbReference type="AlphaFoldDB" id="A0A926NTB2"/>
<dbReference type="EMBL" id="JACWMX010000008">
    <property type="protein sequence ID" value="MBD1394908.1"/>
    <property type="molecule type" value="Genomic_DNA"/>
</dbReference>
<dbReference type="Pfam" id="PF05635">
    <property type="entry name" value="23S_rRNA_IVP"/>
    <property type="match status" value="1"/>
</dbReference>
<dbReference type="InterPro" id="IPR036583">
    <property type="entry name" value="23S_rRNA_IVS_sf"/>
</dbReference>
<reference evidence="1" key="1">
    <citation type="submission" date="2020-09" db="EMBL/GenBank/DDBJ databases">
        <title>Novel species of Mucilaginibacter isolated from a glacier on the Tibetan Plateau.</title>
        <authorList>
            <person name="Liu Q."/>
            <person name="Xin Y.-H."/>
        </authorList>
    </citation>
    <scope>NUCLEOTIDE SEQUENCE</scope>
    <source>
        <strain evidence="1">ZB1P21</strain>
    </source>
</reference>
<protein>
    <submittedName>
        <fullName evidence="1">Four helix bundle protein</fullName>
    </submittedName>
</protein>
<dbReference type="Proteomes" id="UP000619078">
    <property type="component" value="Unassembled WGS sequence"/>
</dbReference>
<organism evidence="1 2">
    <name type="scientific">Mucilaginibacter glaciei</name>
    <dbReference type="NCBI Taxonomy" id="2772109"/>
    <lineage>
        <taxon>Bacteria</taxon>
        <taxon>Pseudomonadati</taxon>
        <taxon>Bacteroidota</taxon>
        <taxon>Sphingobacteriia</taxon>
        <taxon>Sphingobacteriales</taxon>
        <taxon>Sphingobacteriaceae</taxon>
        <taxon>Mucilaginibacter</taxon>
    </lineage>
</organism>
<gene>
    <name evidence="1" type="ORF">IDJ76_17515</name>
</gene>
<accession>A0A926NTB2</accession>
<sequence length="117" mass="13883">MKSFEDLEVWKQCRDYRISINDLLKQFPSDEKFRLVDQLKRCSRSVTANIAEGHGRYHYGDNIKFCRNARGSLNETLDHLICAHDENIITQDKLNEFRLSYENCFRLLNGYIAYLKT</sequence>
<evidence type="ECO:0000313" key="2">
    <source>
        <dbReference type="Proteomes" id="UP000619078"/>
    </source>
</evidence>
<dbReference type="NCBIfam" id="TIGR02436">
    <property type="entry name" value="four helix bundle protein"/>
    <property type="match status" value="1"/>
</dbReference>